<evidence type="ECO:0000313" key="2">
    <source>
        <dbReference type="Proteomes" id="UP000094570"/>
    </source>
</evidence>
<dbReference type="EMBL" id="LWAF01000007">
    <property type="protein sequence ID" value="ODN30393.1"/>
    <property type="molecule type" value="Genomic_DNA"/>
</dbReference>
<dbReference type="RefSeq" id="WP_069293260.1">
    <property type="nucleotide sequence ID" value="NZ_CP140110.1"/>
</dbReference>
<proteinExistence type="predicted"/>
<accession>A0A1E3G3K2</accession>
<dbReference type="Proteomes" id="UP000094570">
    <property type="component" value="Unassembled WGS sequence"/>
</dbReference>
<sequence>MLKATYRMLVAFVLLISVYVCALQLSIPQGMNFVLHVRISSDLITTLNDGHADENVDPITEVVNLPEMITVIGKFSSELELSDWESLLSDTFDLETVLSSLRKLPIIFVFPRGTQFESVENFLTLFRILYVQFDEKSEKYATVITEEGVGHLYKLETGVYLTFSDTMVQFLELFSESTNYSKVLEIPDDVLVYYEAIDVPILGTVFYLLGDVYGTPQSEKGYIKICDDQSVEIGLTIKKEISPIERKLISKLTSITKHFVLENATIRFMSVEPFNALVLKSITPLTLSPIEPKWVESVALSLLTDEDEENTQMALSIKPKAAYEDRVFSAVAHLPFLLELKDGFVLIRTGNAVLTRANNVVADGTILHAELFNMKISIAREGDDVTKVSVKFPNISDFLKLLDEELRLPEGEDIYSEEPDYPFEIPEEELMVEEDEEENQEESLTEVLSEIEELTYKFAVLINSFIQSMCEDGDWNVSEVMETVGISTDNFDFVQLTDKDGVIHAMFVFYFGVDDESTLLSVMDHFSNLLNTNENTSLSISPVGSKLVVIIHLLK</sequence>
<keyword evidence="2" id="KW-1185">Reference proteome</keyword>
<dbReference type="STRING" id="1008305.A4H02_05980"/>
<gene>
    <name evidence="1" type="ORF">A4H02_05980</name>
</gene>
<evidence type="ECO:0000313" key="1">
    <source>
        <dbReference type="EMBL" id="ODN30393.1"/>
    </source>
</evidence>
<organism evidence="1 2">
    <name type="scientific">Fervidobacterium thailandense</name>
    <dbReference type="NCBI Taxonomy" id="1008305"/>
    <lineage>
        <taxon>Bacteria</taxon>
        <taxon>Thermotogati</taxon>
        <taxon>Thermotogota</taxon>
        <taxon>Thermotogae</taxon>
        <taxon>Thermotogales</taxon>
        <taxon>Fervidobacteriaceae</taxon>
        <taxon>Fervidobacterium</taxon>
    </lineage>
</organism>
<dbReference type="AlphaFoldDB" id="A0A1E3G3K2"/>
<protein>
    <submittedName>
        <fullName evidence="1">Uncharacterized protein</fullName>
    </submittedName>
</protein>
<name>A0A1E3G3K2_9BACT</name>
<comment type="caution">
    <text evidence="1">The sequence shown here is derived from an EMBL/GenBank/DDBJ whole genome shotgun (WGS) entry which is preliminary data.</text>
</comment>
<reference evidence="2" key="1">
    <citation type="submission" date="2016-04" db="EMBL/GenBank/DDBJ databases">
        <title>The genome sequence project of a novel Fervidobacterium isolate from a hot spring in Thailand.</title>
        <authorList>
            <person name="Gonzalez J.M."/>
            <person name="Cuecas A."/>
            <person name="Kanoksilapatham W."/>
        </authorList>
    </citation>
    <scope>NUCLEOTIDE SEQUENCE [LARGE SCALE GENOMIC DNA]</scope>
    <source>
        <strain evidence="2">FC2004</strain>
    </source>
</reference>